<organism evidence="3 4">
    <name type="scientific">Candidatus Faeciplasma pullistercoris</name>
    <dbReference type="NCBI Taxonomy" id="2840800"/>
    <lineage>
        <taxon>Bacteria</taxon>
        <taxon>Bacillati</taxon>
        <taxon>Bacillota</taxon>
        <taxon>Clostridia</taxon>
        <taxon>Eubacteriales</taxon>
        <taxon>Oscillospiraceae</taxon>
        <taxon>Oscillospiraceae incertae sedis</taxon>
        <taxon>Candidatus Faeciplasma</taxon>
    </lineage>
</organism>
<evidence type="ECO:0000313" key="3">
    <source>
        <dbReference type="EMBL" id="HIT58819.1"/>
    </source>
</evidence>
<proteinExistence type="predicted"/>
<dbReference type="EMBL" id="DVLL01000015">
    <property type="protein sequence ID" value="HIT58819.1"/>
    <property type="molecule type" value="Genomic_DNA"/>
</dbReference>
<accession>A0A9D1GTM2</accession>
<gene>
    <name evidence="3" type="ORF">IAC39_03790</name>
</gene>
<protein>
    <submittedName>
        <fullName evidence="3">Uncharacterized protein</fullName>
    </submittedName>
</protein>
<reference evidence="3" key="1">
    <citation type="submission" date="2020-10" db="EMBL/GenBank/DDBJ databases">
        <authorList>
            <person name="Gilroy R."/>
        </authorList>
    </citation>
    <scope>NUCLEOTIDE SEQUENCE</scope>
    <source>
        <strain evidence="3">CHK33-4379</strain>
    </source>
</reference>
<name>A0A9D1GTM2_9FIRM</name>
<feature type="chain" id="PRO_5039147053" evidence="2">
    <location>
        <begin position="22"/>
        <end position="464"/>
    </location>
</feature>
<keyword evidence="2" id="KW-0732">Signal</keyword>
<evidence type="ECO:0000256" key="1">
    <source>
        <dbReference type="SAM" id="MobiDB-lite"/>
    </source>
</evidence>
<feature type="signal peptide" evidence="2">
    <location>
        <begin position="1"/>
        <end position="21"/>
    </location>
</feature>
<feature type="compositionally biased region" description="Acidic residues" evidence="1">
    <location>
        <begin position="414"/>
        <end position="437"/>
    </location>
</feature>
<dbReference type="Proteomes" id="UP000824136">
    <property type="component" value="Unassembled WGS sequence"/>
</dbReference>
<dbReference type="AlphaFoldDB" id="A0A9D1GTM2"/>
<evidence type="ECO:0000256" key="2">
    <source>
        <dbReference type="SAM" id="SignalP"/>
    </source>
</evidence>
<feature type="region of interest" description="Disordered" evidence="1">
    <location>
        <begin position="414"/>
        <end position="442"/>
    </location>
</feature>
<evidence type="ECO:0000313" key="4">
    <source>
        <dbReference type="Proteomes" id="UP000824136"/>
    </source>
</evidence>
<reference evidence="3" key="2">
    <citation type="journal article" date="2021" name="PeerJ">
        <title>Extensive microbial diversity within the chicken gut microbiome revealed by metagenomics and culture.</title>
        <authorList>
            <person name="Gilroy R."/>
            <person name="Ravi A."/>
            <person name="Getino M."/>
            <person name="Pursley I."/>
            <person name="Horton D.L."/>
            <person name="Alikhan N.F."/>
            <person name="Baker D."/>
            <person name="Gharbi K."/>
            <person name="Hall N."/>
            <person name="Watson M."/>
            <person name="Adriaenssens E.M."/>
            <person name="Foster-Nyarko E."/>
            <person name="Jarju S."/>
            <person name="Secka A."/>
            <person name="Antonio M."/>
            <person name="Oren A."/>
            <person name="Chaudhuri R.R."/>
            <person name="La Ragione R."/>
            <person name="Hildebrand F."/>
            <person name="Pallen M.J."/>
        </authorList>
    </citation>
    <scope>NUCLEOTIDE SEQUENCE</scope>
    <source>
        <strain evidence="3">CHK33-4379</strain>
    </source>
</reference>
<comment type="caution">
    <text evidence="3">The sequence shown here is derived from an EMBL/GenBank/DDBJ whole genome shotgun (WGS) entry which is preliminary data.</text>
</comment>
<sequence length="464" mass="51467">MNMKKLMAVVLAVVIAISAMAVNVFAETYRIDLARSSTYKNGLEVTWTFDINNYSLFGYADQDSYLELRLPSNLTKANLTATPITWSIEVNGASYGLKSVAADAGYFTQYVNFGAFTHSYYNSGTAENPVDNWATIPQSQMVGDISTIRLVAKMTYASNWDDSLDTGEPSWENGFKDNNYDMYVQLWTAGDNGKNYGNTDQNAPMDDVKVTGSYTPVAFMTVNKSSNQKTEGYSFVNSEMKDNGTGVEAWNNAWVWDHSLVNRAMIMGAESAKVVIKLANPTNGVALYSMKTADQPKGSYDTGVGVDNGYEQPWWNYGNANTEFVSSVLVDGQVSELVFDMPLEKLYNATYGIYNGGIWFTERITLQNYEPVLGQKDHYKGNPINYEHKFSEMYIELTMPETDDEDEIEVDDPIQAGDVEDEEDNIEVTDPVDEPEDTNPPTGIVLAVLPMAIAAAAVVASKRR</sequence>